<evidence type="ECO:0000313" key="10">
    <source>
        <dbReference type="EMBL" id="RBW68479.1"/>
    </source>
</evidence>
<dbReference type="InterPro" id="IPR035965">
    <property type="entry name" value="PAS-like_dom_sf"/>
</dbReference>
<dbReference type="InterPro" id="IPR036890">
    <property type="entry name" value="HATPase_C_sf"/>
</dbReference>
<dbReference type="RefSeq" id="WP_113807227.1">
    <property type="nucleotide sequence ID" value="NZ_QOCW01000020.1"/>
</dbReference>
<keyword evidence="5" id="KW-0547">Nucleotide-binding</keyword>
<reference evidence="10 11" key="1">
    <citation type="submission" date="2018-07" db="EMBL/GenBank/DDBJ databases">
        <title>Lottiidibacillus patelloidae gen. nov., sp. nov., isolated from the intestinal tract of a marine limpet and the reclassification of B. taeanensis BH030017T, B. algicola KMM 3737T and B. hwajinpoensis SW-72T as genus Lottiidibacillus.</title>
        <authorList>
            <person name="Liu R."/>
            <person name="Huang Z."/>
        </authorList>
    </citation>
    <scope>NUCLEOTIDE SEQUENCE [LARGE SCALE GENOMIC DNA]</scope>
    <source>
        <strain evidence="10 11">BH030017</strain>
    </source>
</reference>
<evidence type="ECO:0000313" key="11">
    <source>
        <dbReference type="Proteomes" id="UP000253314"/>
    </source>
</evidence>
<dbReference type="SUPFAM" id="SSF55785">
    <property type="entry name" value="PYP-like sensor domain (PAS domain)"/>
    <property type="match status" value="1"/>
</dbReference>
<evidence type="ECO:0000259" key="9">
    <source>
        <dbReference type="PROSITE" id="PS50109"/>
    </source>
</evidence>
<evidence type="ECO:0000256" key="4">
    <source>
        <dbReference type="ARBA" id="ARBA00022679"/>
    </source>
</evidence>
<dbReference type="EC" id="2.7.13.3" evidence="2"/>
<keyword evidence="7" id="KW-0067">ATP-binding</keyword>
<dbReference type="InterPro" id="IPR003661">
    <property type="entry name" value="HisK_dim/P_dom"/>
</dbReference>
<dbReference type="InterPro" id="IPR004358">
    <property type="entry name" value="Sig_transdc_His_kin-like_C"/>
</dbReference>
<evidence type="ECO:0000256" key="5">
    <source>
        <dbReference type="ARBA" id="ARBA00022741"/>
    </source>
</evidence>
<dbReference type="OrthoDB" id="9784397at2"/>
<evidence type="ECO:0000256" key="2">
    <source>
        <dbReference type="ARBA" id="ARBA00012438"/>
    </source>
</evidence>
<dbReference type="PRINTS" id="PR00344">
    <property type="entry name" value="BCTRLSENSOR"/>
</dbReference>
<name>A0A366XUN1_9BACI</name>
<dbReference type="PANTHER" id="PTHR43065:SF42">
    <property type="entry name" value="TWO-COMPONENT SENSOR PPRA"/>
    <property type="match status" value="1"/>
</dbReference>
<evidence type="ECO:0000256" key="7">
    <source>
        <dbReference type="ARBA" id="ARBA00022840"/>
    </source>
</evidence>
<dbReference type="InterPro" id="IPR003018">
    <property type="entry name" value="GAF"/>
</dbReference>
<dbReference type="InterPro" id="IPR005467">
    <property type="entry name" value="His_kinase_dom"/>
</dbReference>
<keyword evidence="11" id="KW-1185">Reference proteome</keyword>
<keyword evidence="6 10" id="KW-0418">Kinase</keyword>
<protein>
    <recommendedName>
        <fullName evidence="2">histidine kinase</fullName>
        <ecNumber evidence="2">2.7.13.3</ecNumber>
    </recommendedName>
</protein>
<evidence type="ECO:0000256" key="3">
    <source>
        <dbReference type="ARBA" id="ARBA00022553"/>
    </source>
</evidence>
<dbReference type="SMART" id="SM00065">
    <property type="entry name" value="GAF"/>
    <property type="match status" value="1"/>
</dbReference>
<dbReference type="Proteomes" id="UP000253314">
    <property type="component" value="Unassembled WGS sequence"/>
</dbReference>
<dbReference type="EMBL" id="QOCW01000020">
    <property type="protein sequence ID" value="RBW68479.1"/>
    <property type="molecule type" value="Genomic_DNA"/>
</dbReference>
<dbReference type="SUPFAM" id="SSF55874">
    <property type="entry name" value="ATPase domain of HSP90 chaperone/DNA topoisomerase II/histidine kinase"/>
    <property type="match status" value="1"/>
</dbReference>
<evidence type="ECO:0000256" key="1">
    <source>
        <dbReference type="ARBA" id="ARBA00000085"/>
    </source>
</evidence>
<keyword evidence="3" id="KW-0597">Phosphoprotein</keyword>
<evidence type="ECO:0000256" key="8">
    <source>
        <dbReference type="ARBA" id="ARBA00023012"/>
    </source>
</evidence>
<dbReference type="PANTHER" id="PTHR43065">
    <property type="entry name" value="SENSOR HISTIDINE KINASE"/>
    <property type="match status" value="1"/>
</dbReference>
<proteinExistence type="predicted"/>
<comment type="caution">
    <text evidence="10">The sequence shown here is derived from an EMBL/GenBank/DDBJ whole genome shotgun (WGS) entry which is preliminary data.</text>
</comment>
<sequence length="555" mass="64027">MIEEQKERIAQLTGVKSSKQSYYTQLKETVQQMKKKNMQLEIINDMMKSFKVDRSIDDMLKNILHKLQEIIFIDYLLLFLYDNQHLTLTNSYPESLSLKIANPVKQSLIWQAIKNKKVLINSFSTINEATDFERDIYQNIETSTFVTLPLFNNETIIGALCLGSKQETKYEESDIDFLQQLADQLTVCIENTRLYHIVLQRKKEWEETFRAVDDMLIVVDLTGSILRFNESAESFLNIKENQPCSIIFTNIDHENQNPLTETYQTRKTAYRQLHFHDDRICDVYSYPVFNEENTMYGAILYIKDVTDKLQMEAQLMHSGKLAALGEMAAGVAHELNSPLTAILGNSQILMREFHKDNSSYNLLHDIKQCGIRCKKIIQNLLTFSRQEELRVEKCSINQAVEQVLSLVGYQIRRNEIDLSIQLTEELPFFQGNLQQIEQIVINLLLNAKDSLEMSKKTNKKIIIKTTFQKRNDYKWLVLSVKDNGIGIVDKHLSEIFHPFFTTKEAMKGTGLGLSVSLGIAKAHGGTIEVKSTYQRGSIFSLLLPLDHETDSINQY</sequence>
<gene>
    <name evidence="10" type="ORF">DS031_16840</name>
</gene>
<dbReference type="Gene3D" id="3.30.450.40">
    <property type="match status" value="1"/>
</dbReference>
<dbReference type="CDD" id="cd00082">
    <property type="entry name" value="HisKA"/>
    <property type="match status" value="1"/>
</dbReference>
<dbReference type="Gene3D" id="3.30.565.10">
    <property type="entry name" value="Histidine kinase-like ATPase, C-terminal domain"/>
    <property type="match status" value="1"/>
</dbReference>
<dbReference type="Pfam" id="PF00512">
    <property type="entry name" value="HisKA"/>
    <property type="match status" value="1"/>
</dbReference>
<dbReference type="GO" id="GO:0005524">
    <property type="term" value="F:ATP binding"/>
    <property type="evidence" value="ECO:0007669"/>
    <property type="project" value="UniProtKB-KW"/>
</dbReference>
<dbReference type="Gene3D" id="1.10.287.130">
    <property type="match status" value="1"/>
</dbReference>
<feature type="domain" description="Histidine kinase" evidence="9">
    <location>
        <begin position="330"/>
        <end position="547"/>
    </location>
</feature>
<dbReference type="InterPro" id="IPR003594">
    <property type="entry name" value="HATPase_dom"/>
</dbReference>
<dbReference type="AlphaFoldDB" id="A0A366XUN1"/>
<dbReference type="InterPro" id="IPR029016">
    <property type="entry name" value="GAF-like_dom_sf"/>
</dbReference>
<organism evidence="10 11">
    <name type="scientific">Bacillus taeanensis</name>
    <dbReference type="NCBI Taxonomy" id="273032"/>
    <lineage>
        <taxon>Bacteria</taxon>
        <taxon>Bacillati</taxon>
        <taxon>Bacillota</taxon>
        <taxon>Bacilli</taxon>
        <taxon>Bacillales</taxon>
        <taxon>Bacillaceae</taxon>
        <taxon>Bacillus</taxon>
    </lineage>
</organism>
<keyword evidence="4" id="KW-0808">Transferase</keyword>
<dbReference type="SMART" id="SM00387">
    <property type="entry name" value="HATPase_c"/>
    <property type="match status" value="1"/>
</dbReference>
<dbReference type="Gene3D" id="3.30.450.20">
    <property type="entry name" value="PAS domain"/>
    <property type="match status" value="1"/>
</dbReference>
<dbReference type="SMART" id="SM00388">
    <property type="entry name" value="HisKA"/>
    <property type="match status" value="1"/>
</dbReference>
<keyword evidence="8" id="KW-0902">Two-component regulatory system</keyword>
<comment type="catalytic activity">
    <reaction evidence="1">
        <text>ATP + protein L-histidine = ADP + protein N-phospho-L-histidine.</text>
        <dbReference type="EC" id="2.7.13.3"/>
    </reaction>
</comment>
<dbReference type="SUPFAM" id="SSF55781">
    <property type="entry name" value="GAF domain-like"/>
    <property type="match status" value="1"/>
</dbReference>
<accession>A0A366XUN1</accession>
<dbReference type="GO" id="GO:0000155">
    <property type="term" value="F:phosphorelay sensor kinase activity"/>
    <property type="evidence" value="ECO:0007669"/>
    <property type="project" value="InterPro"/>
</dbReference>
<dbReference type="SUPFAM" id="SSF47384">
    <property type="entry name" value="Homodimeric domain of signal transducing histidine kinase"/>
    <property type="match status" value="1"/>
</dbReference>
<dbReference type="InterPro" id="IPR036097">
    <property type="entry name" value="HisK_dim/P_sf"/>
</dbReference>
<dbReference type="Pfam" id="PF13185">
    <property type="entry name" value="GAF_2"/>
    <property type="match status" value="1"/>
</dbReference>
<dbReference type="Pfam" id="PF02518">
    <property type="entry name" value="HATPase_c"/>
    <property type="match status" value="1"/>
</dbReference>
<evidence type="ECO:0000256" key="6">
    <source>
        <dbReference type="ARBA" id="ARBA00022777"/>
    </source>
</evidence>
<dbReference type="PROSITE" id="PS50109">
    <property type="entry name" value="HIS_KIN"/>
    <property type="match status" value="1"/>
</dbReference>